<evidence type="ECO:0000313" key="2">
    <source>
        <dbReference type="EMBL" id="MDN3688685.1"/>
    </source>
</evidence>
<sequence length="196" mass="22083">MSLFSTKDITISHLPTGPEATAMRSDIAPSPRLISNLKDLAEAVGNIEKNQVIPFATGGKWSMHQLMEYLLIQTGPCKLWFTTWTISEESMRAMVDMIQKGLITELNAVLDYRIERRKPEAFQLAANIITNIRLTKCHAKVLVITNEEWSISVMGSANFSKNPRLEAGVIFTDQQTAQFNIDWISREINRKEGGND</sequence>
<name>A0ABT8C831_9BACT</name>
<accession>A0ABT8C831</accession>
<organism evidence="2 3">
    <name type="scientific">Cyclobacterium jeungdonense</name>
    <dbReference type="NCBI Taxonomy" id="708087"/>
    <lineage>
        <taxon>Bacteria</taxon>
        <taxon>Pseudomonadati</taxon>
        <taxon>Bacteroidota</taxon>
        <taxon>Cytophagia</taxon>
        <taxon>Cytophagales</taxon>
        <taxon>Cyclobacteriaceae</taxon>
        <taxon>Cyclobacterium</taxon>
    </lineage>
</organism>
<evidence type="ECO:0000313" key="3">
    <source>
        <dbReference type="Proteomes" id="UP001236663"/>
    </source>
</evidence>
<dbReference type="InterPro" id="IPR001736">
    <property type="entry name" value="PLipase_D/transphosphatidylase"/>
</dbReference>
<dbReference type="RefSeq" id="WP_163386510.1">
    <property type="nucleotide sequence ID" value="NZ_JAUFQS010000012.1"/>
</dbReference>
<dbReference type="PROSITE" id="PS50035">
    <property type="entry name" value="PLD"/>
    <property type="match status" value="1"/>
</dbReference>
<keyword evidence="3" id="KW-1185">Reference proteome</keyword>
<proteinExistence type="predicted"/>
<dbReference type="Proteomes" id="UP001236663">
    <property type="component" value="Unassembled WGS sequence"/>
</dbReference>
<feature type="domain" description="PLD phosphodiesterase" evidence="1">
    <location>
        <begin position="138"/>
        <end position="163"/>
    </location>
</feature>
<dbReference type="EMBL" id="JAUFQS010000012">
    <property type="protein sequence ID" value="MDN3688685.1"/>
    <property type="molecule type" value="Genomic_DNA"/>
</dbReference>
<evidence type="ECO:0000259" key="1">
    <source>
        <dbReference type="PROSITE" id="PS50035"/>
    </source>
</evidence>
<gene>
    <name evidence="2" type="ORF">QWZ15_12650</name>
</gene>
<protein>
    <recommendedName>
        <fullName evidence="1">PLD phosphodiesterase domain-containing protein</fullName>
    </recommendedName>
</protein>
<comment type="caution">
    <text evidence="2">The sequence shown here is derived from an EMBL/GenBank/DDBJ whole genome shotgun (WGS) entry which is preliminary data.</text>
</comment>
<reference evidence="3" key="1">
    <citation type="journal article" date="2019" name="Int. J. Syst. Evol. Microbiol.">
        <title>The Global Catalogue of Microorganisms (GCM) 10K type strain sequencing project: providing services to taxonomists for standard genome sequencing and annotation.</title>
        <authorList>
            <consortium name="The Broad Institute Genomics Platform"/>
            <consortium name="The Broad Institute Genome Sequencing Center for Infectious Disease"/>
            <person name="Wu L."/>
            <person name="Ma J."/>
        </authorList>
    </citation>
    <scope>NUCLEOTIDE SEQUENCE [LARGE SCALE GENOMIC DNA]</scope>
    <source>
        <strain evidence="3">CECT 7706</strain>
    </source>
</reference>